<dbReference type="PROSITE" id="PS50883">
    <property type="entry name" value="EAL"/>
    <property type="match status" value="1"/>
</dbReference>
<dbReference type="Gene3D" id="3.30.70.270">
    <property type="match status" value="1"/>
</dbReference>
<dbReference type="FunFam" id="3.20.20.450:FF:000001">
    <property type="entry name" value="Cyclic di-GMP phosphodiesterase yahA"/>
    <property type="match status" value="1"/>
</dbReference>
<dbReference type="Pfam" id="PF00563">
    <property type="entry name" value="EAL"/>
    <property type="match status" value="1"/>
</dbReference>
<dbReference type="InterPro" id="IPR013767">
    <property type="entry name" value="PAS_fold"/>
</dbReference>
<comment type="subcellular location">
    <subcellularLocation>
        <location evidence="1">Membrane</location>
    </subcellularLocation>
</comment>
<feature type="transmembrane region" description="Helical" evidence="8">
    <location>
        <begin position="12"/>
        <end position="30"/>
    </location>
</feature>
<dbReference type="GO" id="GO:0016020">
    <property type="term" value="C:membrane"/>
    <property type="evidence" value="ECO:0007669"/>
    <property type="project" value="UniProtKB-SubCell"/>
</dbReference>
<reference evidence="14 15" key="1">
    <citation type="submission" date="2016-12" db="EMBL/GenBank/DDBJ databases">
        <title>Isolation and genomic insights into novel planktonic Zetaproteobacteria from stratified waters of the Chesapeake Bay.</title>
        <authorList>
            <person name="McAllister S.M."/>
            <person name="Kato S."/>
            <person name="Chan C.S."/>
            <person name="Chiu B.K."/>
            <person name="Field E.K."/>
        </authorList>
    </citation>
    <scope>NUCLEOTIDE SEQUENCE [LARGE SCALE GENOMIC DNA]</scope>
    <source>
        <strain evidence="14 15">CP-8</strain>
    </source>
</reference>
<dbReference type="SUPFAM" id="SSF141868">
    <property type="entry name" value="EAL domain-like"/>
    <property type="match status" value="1"/>
</dbReference>
<dbReference type="SMART" id="SM00267">
    <property type="entry name" value="GGDEF"/>
    <property type="match status" value="1"/>
</dbReference>
<dbReference type="CDD" id="cd01948">
    <property type="entry name" value="EAL"/>
    <property type="match status" value="1"/>
</dbReference>
<dbReference type="Proteomes" id="UP000231637">
    <property type="component" value="Chromosome"/>
</dbReference>
<dbReference type="CDD" id="cd12914">
    <property type="entry name" value="PDC1_DGC_like"/>
    <property type="match status" value="1"/>
</dbReference>
<proteinExistence type="predicted"/>
<dbReference type="InterPro" id="IPR000014">
    <property type="entry name" value="PAS"/>
</dbReference>
<feature type="domain" description="PAS" evidence="9">
    <location>
        <begin position="429"/>
        <end position="473"/>
    </location>
</feature>
<dbReference type="KEGG" id="mfn:Ga0123462_0214"/>
<dbReference type="InterPro" id="IPR052155">
    <property type="entry name" value="Biofilm_reg_signaling"/>
</dbReference>
<dbReference type="RefSeq" id="WP_100264609.1">
    <property type="nucleotide sequence ID" value="NZ_CP018800.1"/>
</dbReference>
<evidence type="ECO:0000256" key="2">
    <source>
        <dbReference type="ARBA" id="ARBA00022553"/>
    </source>
</evidence>
<dbReference type="InterPro" id="IPR035919">
    <property type="entry name" value="EAL_sf"/>
</dbReference>
<dbReference type="NCBIfam" id="TIGR00229">
    <property type="entry name" value="sensory_box"/>
    <property type="match status" value="2"/>
</dbReference>
<evidence type="ECO:0000256" key="1">
    <source>
        <dbReference type="ARBA" id="ARBA00004370"/>
    </source>
</evidence>
<dbReference type="SMART" id="SM00304">
    <property type="entry name" value="HAMP"/>
    <property type="match status" value="1"/>
</dbReference>
<feature type="transmembrane region" description="Helical" evidence="8">
    <location>
        <begin position="344"/>
        <end position="364"/>
    </location>
</feature>
<dbReference type="SMART" id="SM00052">
    <property type="entry name" value="EAL"/>
    <property type="match status" value="1"/>
</dbReference>
<dbReference type="PANTHER" id="PTHR44757:SF2">
    <property type="entry name" value="BIOFILM ARCHITECTURE MAINTENANCE PROTEIN MBAA"/>
    <property type="match status" value="1"/>
</dbReference>
<dbReference type="SUPFAM" id="SSF55073">
    <property type="entry name" value="Nucleotide cyclase"/>
    <property type="match status" value="1"/>
</dbReference>
<keyword evidence="8" id="KW-0812">Transmembrane</keyword>
<dbReference type="CDD" id="cd00130">
    <property type="entry name" value="PAS"/>
    <property type="match status" value="2"/>
</dbReference>
<feature type="domain" description="PAC" evidence="10">
    <location>
        <begin position="627"/>
        <end position="679"/>
    </location>
</feature>
<name>A0A2K8L1X7_9PROT</name>
<dbReference type="OrthoDB" id="5293040at2"/>
<keyword evidence="4" id="KW-0547">Nucleotide-binding</keyword>
<keyword evidence="8" id="KW-1133">Transmembrane helix</keyword>
<dbReference type="SUPFAM" id="SSF55785">
    <property type="entry name" value="PYP-like sensor domain (PAS domain)"/>
    <property type="match status" value="2"/>
</dbReference>
<dbReference type="Pfam" id="PF00672">
    <property type="entry name" value="HAMP"/>
    <property type="match status" value="1"/>
</dbReference>
<sequence>MASADRVNLRGRVMFVVLGILLVGATLLFFKIQNDQRQSLRASYAAAMEDAVSSRSAHLQVYVNELRKQTRFLAQTPPVQALVRATGGAIADRDGGDTIAAWKQRLQEIFKAFLTANPGYYQLRYIGVADHGRELVRVERQQEGLVVAADAQLQAKGDRDYFRESLKLSEGSVYISNITLNREHGQVQQPHVQTVRASAPVFAGDGKLFGMVVANLDIGPGLAEIMKPVRPGVQGYLANQDGDFLFHPDPGKAFGFDLGQRYRWQQEMPGLLLHNPEQQLREFSRLGEYPKGIETQSLTIAGEKVHLAAGKIHYDLSQPERYLALIYSLPDALIDEQMATLRNMLSLGFLGILLLLGLIMTVMLRRMFAPLEKLTDGAMAIADGSREVELPEKASGEIGTLVHAFDQMLNGIKQQERKLGSLHDHLRQSEAYANHVIETVPQGIIVIDADGRMIRVNNVAADLFGYSIQEMLGLPVEALMPAELVDIHRDGRVEYQQGEPKQRRRMGEGDNHVARRKDGEEFFVEVELCPLHMNDDHHVIATVSDVTQRKLAERELQIAATVFNAHEAMFITDPAANILRVNDAFLQVTGYSREEVIGKNPRILQSGRHTDEFYQEMWRHLNEYGVWQGEIWDRRKNGEIFPKWATISSVTDERGRLVNYVSMFSDITAVKEAQEEVLRLAYYDPLTGLPNRRRLVEQLQHNLKESARSRHYGGLLFIDLDNFKIINDTLGHDQGDALLKEVAHRLQAVLREVDTVARLGGDEFVIILHELGSDKEQAVEGARHVGEKLVATLAAPYRLQGRNFSCTGSVGATLFQGMDVSVEEIFRNSDIAMYEAKKLGRNGLRFFDPAMQASLEKRSQLESDLRDALEQEQFVLHYQKQVDDKGRTIGAEALIRWKHPVRGMIPPFEFIPVCEESGLIVPVGQWLMKEACQKLNQWQQNERMKDYTLSVNISMKEFMEEGFVRQVHQTIEESGVNPSNLELEITESIGHANPEELIEKLHLLRLADLSLAMDDFGTGYSSLSYLKKLPLDVLKIDQSFVRDLGVDTSDESIVQAIIKVGETLGLEVIAEGVESEEQFELLKQYGCRKFQGYYFARPLPAEEFEQSCVPCPEEADLDVAGV</sequence>
<evidence type="ECO:0000259" key="10">
    <source>
        <dbReference type="PROSITE" id="PS50113"/>
    </source>
</evidence>
<dbReference type="PROSITE" id="PS50112">
    <property type="entry name" value="PAS"/>
    <property type="match status" value="2"/>
</dbReference>
<feature type="domain" description="HAMP" evidence="12">
    <location>
        <begin position="365"/>
        <end position="417"/>
    </location>
</feature>
<evidence type="ECO:0000313" key="15">
    <source>
        <dbReference type="Proteomes" id="UP000231637"/>
    </source>
</evidence>
<dbReference type="GO" id="GO:0005524">
    <property type="term" value="F:ATP binding"/>
    <property type="evidence" value="ECO:0007669"/>
    <property type="project" value="UniProtKB-KW"/>
</dbReference>
<feature type="domain" description="PAS" evidence="9">
    <location>
        <begin position="554"/>
        <end position="600"/>
    </location>
</feature>
<dbReference type="InterPro" id="IPR029787">
    <property type="entry name" value="Nucleotide_cyclase"/>
</dbReference>
<dbReference type="PROSITE" id="PS50113">
    <property type="entry name" value="PAC"/>
    <property type="match status" value="2"/>
</dbReference>
<dbReference type="SUPFAM" id="SSF158472">
    <property type="entry name" value="HAMP domain-like"/>
    <property type="match status" value="1"/>
</dbReference>
<dbReference type="SMART" id="SM00091">
    <property type="entry name" value="PAS"/>
    <property type="match status" value="2"/>
</dbReference>
<dbReference type="Gene3D" id="3.30.450.20">
    <property type="entry name" value="PAS domain"/>
    <property type="match status" value="3"/>
</dbReference>
<evidence type="ECO:0000256" key="7">
    <source>
        <dbReference type="ARBA" id="ARBA00023012"/>
    </source>
</evidence>
<dbReference type="GO" id="GO:0000160">
    <property type="term" value="P:phosphorelay signal transduction system"/>
    <property type="evidence" value="ECO:0007669"/>
    <property type="project" value="UniProtKB-KW"/>
</dbReference>
<dbReference type="NCBIfam" id="TIGR00254">
    <property type="entry name" value="GGDEF"/>
    <property type="match status" value="1"/>
</dbReference>
<dbReference type="Gene3D" id="3.20.20.450">
    <property type="entry name" value="EAL domain"/>
    <property type="match status" value="1"/>
</dbReference>
<evidence type="ECO:0000256" key="8">
    <source>
        <dbReference type="SAM" id="Phobius"/>
    </source>
</evidence>
<keyword evidence="6" id="KW-0067">ATP-binding</keyword>
<dbReference type="InterPro" id="IPR001633">
    <property type="entry name" value="EAL_dom"/>
</dbReference>
<evidence type="ECO:0000313" key="14">
    <source>
        <dbReference type="EMBL" id="ATX81092.1"/>
    </source>
</evidence>
<dbReference type="GO" id="GO:0006355">
    <property type="term" value="P:regulation of DNA-templated transcription"/>
    <property type="evidence" value="ECO:0007669"/>
    <property type="project" value="InterPro"/>
</dbReference>
<dbReference type="PROSITE" id="PS50887">
    <property type="entry name" value="GGDEF"/>
    <property type="match status" value="1"/>
</dbReference>
<dbReference type="CDD" id="cd01949">
    <property type="entry name" value="GGDEF"/>
    <property type="match status" value="1"/>
</dbReference>
<accession>A0A2K8L1X7</accession>
<dbReference type="PANTHER" id="PTHR44757">
    <property type="entry name" value="DIGUANYLATE CYCLASE DGCP"/>
    <property type="match status" value="1"/>
</dbReference>
<dbReference type="InterPro" id="IPR043128">
    <property type="entry name" value="Rev_trsase/Diguanyl_cyclase"/>
</dbReference>
<dbReference type="EMBL" id="CP018800">
    <property type="protein sequence ID" value="ATX81092.1"/>
    <property type="molecule type" value="Genomic_DNA"/>
</dbReference>
<organism evidence="14 15">
    <name type="scientific">Mariprofundus ferrinatatus</name>
    <dbReference type="NCBI Taxonomy" id="1921087"/>
    <lineage>
        <taxon>Bacteria</taxon>
        <taxon>Pseudomonadati</taxon>
        <taxon>Pseudomonadota</taxon>
        <taxon>Candidatius Mariprofundia</taxon>
        <taxon>Mariprofundales</taxon>
        <taxon>Mariprofundaceae</taxon>
        <taxon>Mariprofundus</taxon>
    </lineage>
</organism>
<evidence type="ECO:0000259" key="9">
    <source>
        <dbReference type="PROSITE" id="PS50112"/>
    </source>
</evidence>
<dbReference type="Pfam" id="PF13426">
    <property type="entry name" value="PAS_9"/>
    <property type="match status" value="1"/>
</dbReference>
<dbReference type="InterPro" id="IPR035965">
    <property type="entry name" value="PAS-like_dom_sf"/>
</dbReference>
<dbReference type="InterPro" id="IPR001610">
    <property type="entry name" value="PAC"/>
</dbReference>
<dbReference type="InterPro" id="IPR048760">
    <property type="entry name" value="VP0354-like_sensor_dom"/>
</dbReference>
<evidence type="ECO:0000259" key="12">
    <source>
        <dbReference type="PROSITE" id="PS50885"/>
    </source>
</evidence>
<dbReference type="Pfam" id="PF00989">
    <property type="entry name" value="PAS"/>
    <property type="match status" value="1"/>
</dbReference>
<keyword evidence="8" id="KW-0472">Membrane</keyword>
<evidence type="ECO:0000259" key="13">
    <source>
        <dbReference type="PROSITE" id="PS50887"/>
    </source>
</evidence>
<evidence type="ECO:0000259" key="11">
    <source>
        <dbReference type="PROSITE" id="PS50883"/>
    </source>
</evidence>
<evidence type="ECO:0000256" key="6">
    <source>
        <dbReference type="ARBA" id="ARBA00022840"/>
    </source>
</evidence>
<protein>
    <submittedName>
        <fullName evidence="14">PAS domain S-box-containing protein/diguanylate cyclase (GGDEF) domain-containing protein</fullName>
    </submittedName>
</protein>
<evidence type="ECO:0000256" key="4">
    <source>
        <dbReference type="ARBA" id="ARBA00022741"/>
    </source>
</evidence>
<dbReference type="InterPro" id="IPR000700">
    <property type="entry name" value="PAS-assoc_C"/>
</dbReference>
<gene>
    <name evidence="14" type="ORF">Ga0123462_0214</name>
</gene>
<feature type="domain" description="PAC" evidence="10">
    <location>
        <begin position="507"/>
        <end position="558"/>
    </location>
</feature>
<dbReference type="SUPFAM" id="SSF103190">
    <property type="entry name" value="Sensory domain-like"/>
    <property type="match status" value="1"/>
</dbReference>
<dbReference type="Pfam" id="PF00990">
    <property type="entry name" value="GGDEF"/>
    <property type="match status" value="1"/>
</dbReference>
<keyword evidence="5" id="KW-0418">Kinase</keyword>
<keyword evidence="3" id="KW-0808">Transferase</keyword>
<dbReference type="Pfam" id="PF21623">
    <property type="entry name" value="HK_sensor_dom_bact"/>
    <property type="match status" value="1"/>
</dbReference>
<evidence type="ECO:0000256" key="5">
    <source>
        <dbReference type="ARBA" id="ARBA00022777"/>
    </source>
</evidence>
<dbReference type="CDD" id="cd06225">
    <property type="entry name" value="HAMP"/>
    <property type="match status" value="1"/>
</dbReference>
<evidence type="ECO:0000256" key="3">
    <source>
        <dbReference type="ARBA" id="ARBA00022679"/>
    </source>
</evidence>
<keyword evidence="15" id="KW-1185">Reference proteome</keyword>
<keyword evidence="2" id="KW-0597">Phosphoprotein</keyword>
<dbReference type="InterPro" id="IPR003660">
    <property type="entry name" value="HAMP_dom"/>
</dbReference>
<dbReference type="AlphaFoldDB" id="A0A2K8L1X7"/>
<dbReference type="InterPro" id="IPR000160">
    <property type="entry name" value="GGDEF_dom"/>
</dbReference>
<feature type="domain" description="EAL" evidence="11">
    <location>
        <begin position="858"/>
        <end position="1112"/>
    </location>
</feature>
<dbReference type="InterPro" id="IPR029151">
    <property type="entry name" value="Sensor-like_sf"/>
</dbReference>
<keyword evidence="7" id="KW-0902">Two-component regulatory system</keyword>
<dbReference type="GO" id="GO:0016301">
    <property type="term" value="F:kinase activity"/>
    <property type="evidence" value="ECO:0007669"/>
    <property type="project" value="UniProtKB-KW"/>
</dbReference>
<dbReference type="PROSITE" id="PS50885">
    <property type="entry name" value="HAMP"/>
    <property type="match status" value="1"/>
</dbReference>
<feature type="domain" description="GGDEF" evidence="13">
    <location>
        <begin position="711"/>
        <end position="849"/>
    </location>
</feature>
<dbReference type="Gene3D" id="6.10.340.10">
    <property type="match status" value="1"/>
</dbReference>
<dbReference type="SMART" id="SM00086">
    <property type="entry name" value="PAC"/>
    <property type="match status" value="2"/>
</dbReference>